<dbReference type="InterPro" id="IPR001555">
    <property type="entry name" value="GART_AS"/>
</dbReference>
<evidence type="ECO:0000256" key="1">
    <source>
        <dbReference type="ARBA" id="ARBA00012261"/>
    </source>
</evidence>
<dbReference type="EC" id="2.1.2.9" evidence="1"/>
<protein>
    <recommendedName>
        <fullName evidence="1">methionyl-tRNA formyltransferase</fullName>
        <ecNumber evidence="1">2.1.2.9</ecNumber>
    </recommendedName>
</protein>
<proteinExistence type="predicted"/>
<dbReference type="Pfam" id="PF00551">
    <property type="entry name" value="Formyl_trans_N"/>
    <property type="match status" value="1"/>
</dbReference>
<dbReference type="InterPro" id="IPR036477">
    <property type="entry name" value="Formyl_transf_N_sf"/>
</dbReference>
<dbReference type="NCBIfam" id="TIGR00460">
    <property type="entry name" value="fmt"/>
    <property type="match status" value="1"/>
</dbReference>
<dbReference type="SUPFAM" id="SSF53328">
    <property type="entry name" value="Formyltransferase"/>
    <property type="match status" value="1"/>
</dbReference>
<sequence length="295" mass="33025">MRKNPMKNKINFAFFGTSHIAVYVLDALEAAGHLPALVITAPDAPRGRKLELAPPATKTWALARSIEVLQPETVHSHILQNMRMLGLDVGIVCDYGKILPKELLDIPKHGFLNVHPSLLPRLRGASPIRTAILHNENPTGVTVMQVDEKMDHGPIVAQKKIDVPHWPVKNSQLEKMLLTEGGKLLAQVLPHYIAGDIEAREQNHDVATYCEKIEKEDGFLDLAADPYKNLLKIKAFEGWPSTYTFFERSGKKLRVKIIDAHIEDGALVINKVLPEGKREMNYEEFLRSSTCPIKS</sequence>
<comment type="caution">
    <text evidence="3">The sequence shown here is derived from an EMBL/GenBank/DDBJ whole genome shotgun (WGS) entry which is preliminary data.</text>
</comment>
<organism evidence="3 4">
    <name type="scientific">Candidatus Kaiserbacteria bacterium GW2011_GWA2_52_12</name>
    <dbReference type="NCBI Taxonomy" id="1618671"/>
    <lineage>
        <taxon>Bacteria</taxon>
        <taxon>Candidatus Kaiseribacteriota</taxon>
    </lineage>
</organism>
<name>A0A0G1WWF3_9BACT</name>
<dbReference type="InterPro" id="IPR005794">
    <property type="entry name" value="Fmt"/>
</dbReference>
<dbReference type="SUPFAM" id="SSF50486">
    <property type="entry name" value="FMT C-terminal domain-like"/>
    <property type="match status" value="1"/>
</dbReference>
<dbReference type="InterPro" id="IPR011034">
    <property type="entry name" value="Formyl_transferase-like_C_sf"/>
</dbReference>
<dbReference type="Proteomes" id="UP000034273">
    <property type="component" value="Unassembled WGS sequence"/>
</dbReference>
<dbReference type="InterPro" id="IPR041711">
    <property type="entry name" value="Met-tRNA-FMT_N"/>
</dbReference>
<dbReference type="STRING" id="1618671.UY67_C0029G0026"/>
<dbReference type="GO" id="GO:0004479">
    <property type="term" value="F:methionyl-tRNA formyltransferase activity"/>
    <property type="evidence" value="ECO:0007669"/>
    <property type="project" value="UniProtKB-EC"/>
</dbReference>
<dbReference type="PROSITE" id="PS00373">
    <property type="entry name" value="GART"/>
    <property type="match status" value="1"/>
</dbReference>
<feature type="domain" description="Formyl transferase N-terminal" evidence="2">
    <location>
        <begin position="10"/>
        <end position="189"/>
    </location>
</feature>
<dbReference type="Gene3D" id="3.40.50.12230">
    <property type="match status" value="1"/>
</dbReference>
<reference evidence="3 4" key="1">
    <citation type="journal article" date="2015" name="Nature">
        <title>rRNA introns, odd ribosomes, and small enigmatic genomes across a large radiation of phyla.</title>
        <authorList>
            <person name="Brown C.T."/>
            <person name="Hug L.A."/>
            <person name="Thomas B.C."/>
            <person name="Sharon I."/>
            <person name="Castelle C.J."/>
            <person name="Singh A."/>
            <person name="Wilkins M.J."/>
            <person name="Williams K.H."/>
            <person name="Banfield J.F."/>
        </authorList>
    </citation>
    <scope>NUCLEOTIDE SEQUENCE [LARGE SCALE GENOMIC DNA]</scope>
</reference>
<dbReference type="PANTHER" id="PTHR11138">
    <property type="entry name" value="METHIONYL-TRNA FORMYLTRANSFERASE"/>
    <property type="match status" value="1"/>
</dbReference>
<accession>A0A0G1WWF3</accession>
<evidence type="ECO:0000313" key="4">
    <source>
        <dbReference type="Proteomes" id="UP000034273"/>
    </source>
</evidence>
<dbReference type="EMBL" id="LCQW01000029">
    <property type="protein sequence ID" value="KKW23066.1"/>
    <property type="molecule type" value="Genomic_DNA"/>
</dbReference>
<dbReference type="CDD" id="cd08646">
    <property type="entry name" value="FMT_core_Met-tRNA-FMT_N"/>
    <property type="match status" value="1"/>
</dbReference>
<dbReference type="GO" id="GO:0005829">
    <property type="term" value="C:cytosol"/>
    <property type="evidence" value="ECO:0007669"/>
    <property type="project" value="TreeGrafter"/>
</dbReference>
<dbReference type="AlphaFoldDB" id="A0A0G1WWF3"/>
<dbReference type="PANTHER" id="PTHR11138:SF5">
    <property type="entry name" value="METHIONYL-TRNA FORMYLTRANSFERASE, MITOCHONDRIAL"/>
    <property type="match status" value="1"/>
</dbReference>
<dbReference type="InterPro" id="IPR002376">
    <property type="entry name" value="Formyl_transf_N"/>
</dbReference>
<evidence type="ECO:0000259" key="2">
    <source>
        <dbReference type="Pfam" id="PF00551"/>
    </source>
</evidence>
<keyword evidence="3" id="KW-0808">Transferase</keyword>
<gene>
    <name evidence="3" type="ORF">UY67_C0029G0026</name>
</gene>
<evidence type="ECO:0000313" key="3">
    <source>
        <dbReference type="EMBL" id="KKW23066.1"/>
    </source>
</evidence>